<evidence type="ECO:0000313" key="3">
    <source>
        <dbReference type="Proteomes" id="UP000484164"/>
    </source>
</evidence>
<feature type="transmembrane region" description="Helical" evidence="1">
    <location>
        <begin position="18"/>
        <end position="35"/>
    </location>
</feature>
<dbReference type="InterPro" id="IPR010994">
    <property type="entry name" value="RuvA_2-like"/>
</dbReference>
<comment type="caution">
    <text evidence="2">The sequence shown here is derived from an EMBL/GenBank/DDBJ whole genome shotgun (WGS) entry which is preliminary data.</text>
</comment>
<keyword evidence="1" id="KW-0472">Membrane</keyword>
<organism evidence="2 3">
    <name type="scientific">Phaeocystidibacter marisrubri</name>
    <dbReference type="NCBI Taxonomy" id="1577780"/>
    <lineage>
        <taxon>Bacteria</taxon>
        <taxon>Pseudomonadati</taxon>
        <taxon>Bacteroidota</taxon>
        <taxon>Flavobacteriia</taxon>
        <taxon>Flavobacteriales</taxon>
        <taxon>Phaeocystidibacteraceae</taxon>
        <taxon>Phaeocystidibacter</taxon>
    </lineage>
</organism>
<evidence type="ECO:0000256" key="1">
    <source>
        <dbReference type="SAM" id="Phobius"/>
    </source>
</evidence>
<keyword evidence="3" id="KW-1185">Reference proteome</keyword>
<dbReference type="Proteomes" id="UP000484164">
    <property type="component" value="Unassembled WGS sequence"/>
</dbReference>
<dbReference type="RefSeq" id="WP_151691761.1">
    <property type="nucleotide sequence ID" value="NZ_BMGX01000002.1"/>
</dbReference>
<keyword evidence="1" id="KW-1133">Transmembrane helix</keyword>
<evidence type="ECO:0000313" key="2">
    <source>
        <dbReference type="EMBL" id="KAB2817190.1"/>
    </source>
</evidence>
<reference evidence="2 3" key="1">
    <citation type="submission" date="2019-10" db="EMBL/GenBank/DDBJ databases">
        <title>Genome sequence of Phaeocystidibacter marisrubri JCM30614 (type strain).</title>
        <authorList>
            <person name="Bowman J.P."/>
        </authorList>
    </citation>
    <scope>NUCLEOTIDE SEQUENCE [LARGE SCALE GENOMIC DNA]</scope>
    <source>
        <strain evidence="2 3">JCM 30614</strain>
    </source>
</reference>
<protein>
    <recommendedName>
        <fullName evidence="4">Helix-hairpin-helix domain-containing protein</fullName>
    </recommendedName>
</protein>
<proteinExistence type="predicted"/>
<sequence>MWRFFLYFHIKKSERKRLIFAFGFPILFWLGYYWFSVHRTSDLETVDYQSVLDSILKVKHVRELALLDSLKDIQPFYSDTTSLRAWRKLGMSAQDSTRLSRYFAAGGAIRQSSDLQRLRVGDSVWQVIISSRMMKVEKTHYQEMSRESPFASHPTFPIAVNHVTDSLLERTGLSPWAKERWMRIVSSGREISTSSEFVAWIRPDSLWFDQWKGQLQFEKSTTVVIIRVNQLDSTRMVHAQIASPWEVMKWKRYGQRLGGYVKLEQLYEAGLDSSTVHSLSSFQLELEEVEKRDLNVEEIKDLARHPYIGWDRARSVEYYRTRVRPIQSVVDLKGLEGWTDRDIGRVSQYFK</sequence>
<name>A0A6L3ZJ49_9FLAO</name>
<evidence type="ECO:0008006" key="4">
    <source>
        <dbReference type="Google" id="ProtNLM"/>
    </source>
</evidence>
<dbReference type="OrthoDB" id="981124at2"/>
<dbReference type="AlphaFoldDB" id="A0A6L3ZJ49"/>
<dbReference type="SUPFAM" id="SSF47781">
    <property type="entry name" value="RuvA domain 2-like"/>
    <property type="match status" value="1"/>
</dbReference>
<gene>
    <name evidence="2" type="ORF">F8C82_01975</name>
</gene>
<dbReference type="EMBL" id="WBVQ01000001">
    <property type="protein sequence ID" value="KAB2817190.1"/>
    <property type="molecule type" value="Genomic_DNA"/>
</dbReference>
<keyword evidence="1" id="KW-0812">Transmembrane</keyword>
<accession>A0A6L3ZJ49</accession>